<name>A0A0P1ALQ6_PLAHL</name>
<keyword evidence="3" id="KW-1185">Reference proteome</keyword>
<organism evidence="2 3">
    <name type="scientific">Plasmopara halstedii</name>
    <name type="common">Downy mildew of sunflower</name>
    <dbReference type="NCBI Taxonomy" id="4781"/>
    <lineage>
        <taxon>Eukaryota</taxon>
        <taxon>Sar</taxon>
        <taxon>Stramenopiles</taxon>
        <taxon>Oomycota</taxon>
        <taxon>Peronosporomycetes</taxon>
        <taxon>Peronosporales</taxon>
        <taxon>Peronosporaceae</taxon>
        <taxon>Plasmopara</taxon>
    </lineage>
</organism>
<protein>
    <submittedName>
        <fullName evidence="2">Uncharacterized protein</fullName>
    </submittedName>
</protein>
<dbReference type="GeneID" id="36407401"/>
<dbReference type="RefSeq" id="XP_024578409.1">
    <property type="nucleotide sequence ID" value="XM_024727876.1"/>
</dbReference>
<feature type="compositionally biased region" description="Basic and acidic residues" evidence="1">
    <location>
        <begin position="19"/>
        <end position="40"/>
    </location>
</feature>
<feature type="region of interest" description="Disordered" evidence="1">
    <location>
        <begin position="12"/>
        <end position="43"/>
    </location>
</feature>
<evidence type="ECO:0000256" key="1">
    <source>
        <dbReference type="SAM" id="MobiDB-lite"/>
    </source>
</evidence>
<evidence type="ECO:0000313" key="2">
    <source>
        <dbReference type="EMBL" id="CEG42040.1"/>
    </source>
</evidence>
<dbReference type="EMBL" id="CCYD01000610">
    <property type="protein sequence ID" value="CEG42040.1"/>
    <property type="molecule type" value="Genomic_DNA"/>
</dbReference>
<proteinExistence type="predicted"/>
<reference evidence="3" key="1">
    <citation type="submission" date="2014-09" db="EMBL/GenBank/DDBJ databases">
        <authorList>
            <person name="Sharma Rahul"/>
            <person name="Thines Marco"/>
        </authorList>
    </citation>
    <scope>NUCLEOTIDE SEQUENCE [LARGE SCALE GENOMIC DNA]</scope>
</reference>
<sequence>MSRENKFYLIPSAFGSNSDCDHSNPESKDTFPKSAKEQHLNGRKTTRHYKFTYGLDKFGQEYQSDATLH</sequence>
<accession>A0A0P1ALQ6</accession>
<evidence type="ECO:0000313" key="3">
    <source>
        <dbReference type="Proteomes" id="UP000054928"/>
    </source>
</evidence>
<dbReference type="Proteomes" id="UP000054928">
    <property type="component" value="Unassembled WGS sequence"/>
</dbReference>
<dbReference type="AlphaFoldDB" id="A0A0P1ALQ6"/>